<name>A0A5S5D4F0_9SPHI</name>
<protein>
    <recommendedName>
        <fullName evidence="5">Short-subunit dehydrogenase</fullName>
    </recommendedName>
</protein>
<reference evidence="3 4" key="1">
    <citation type="submission" date="2019-07" db="EMBL/GenBank/DDBJ databases">
        <title>Genomic Encyclopedia of Archaeal and Bacterial Type Strains, Phase II (KMG-II): from individual species to whole genera.</title>
        <authorList>
            <person name="Goeker M."/>
        </authorList>
    </citation>
    <scope>NUCLEOTIDE SEQUENCE [LARGE SCALE GENOMIC DNA]</scope>
    <source>
        <strain evidence="3 4">DSM 18850</strain>
    </source>
</reference>
<dbReference type="CDD" id="cd05233">
    <property type="entry name" value="SDR_c"/>
    <property type="match status" value="1"/>
</dbReference>
<organism evidence="3 4">
    <name type="scientific">Sphingobacterium allocomposti</name>
    <dbReference type="NCBI Taxonomy" id="415956"/>
    <lineage>
        <taxon>Bacteria</taxon>
        <taxon>Pseudomonadati</taxon>
        <taxon>Bacteroidota</taxon>
        <taxon>Sphingobacteriia</taxon>
        <taxon>Sphingobacteriales</taxon>
        <taxon>Sphingobacteriaceae</taxon>
        <taxon>Sphingobacterium</taxon>
    </lineage>
</organism>
<keyword evidence="2" id="KW-0560">Oxidoreductase</keyword>
<dbReference type="RefSeq" id="WP_148909791.1">
    <property type="nucleotide sequence ID" value="NZ_VNHX01000023.1"/>
</dbReference>
<dbReference type="Gene3D" id="3.40.50.720">
    <property type="entry name" value="NAD(P)-binding Rossmann-like Domain"/>
    <property type="match status" value="1"/>
</dbReference>
<evidence type="ECO:0000256" key="2">
    <source>
        <dbReference type="ARBA" id="ARBA00023002"/>
    </source>
</evidence>
<dbReference type="OrthoDB" id="9808814at2"/>
<proteinExistence type="inferred from homology"/>
<dbReference type="GO" id="GO:0016491">
    <property type="term" value="F:oxidoreductase activity"/>
    <property type="evidence" value="ECO:0007669"/>
    <property type="project" value="UniProtKB-KW"/>
</dbReference>
<dbReference type="AlphaFoldDB" id="A0A5S5D4F0"/>
<dbReference type="EMBL" id="VNHX01000023">
    <property type="protein sequence ID" value="TYP90913.1"/>
    <property type="molecule type" value="Genomic_DNA"/>
</dbReference>
<evidence type="ECO:0008006" key="5">
    <source>
        <dbReference type="Google" id="ProtNLM"/>
    </source>
</evidence>
<dbReference type="PANTHER" id="PTHR42901:SF1">
    <property type="entry name" value="ALCOHOL DEHYDROGENASE"/>
    <property type="match status" value="1"/>
</dbReference>
<dbReference type="PIRSF" id="PIRSF000126">
    <property type="entry name" value="11-beta-HSD1"/>
    <property type="match status" value="1"/>
</dbReference>
<dbReference type="Proteomes" id="UP000325105">
    <property type="component" value="Unassembled WGS sequence"/>
</dbReference>
<keyword evidence="4" id="KW-1185">Reference proteome</keyword>
<comment type="caution">
    <text evidence="3">The sequence shown here is derived from an EMBL/GenBank/DDBJ whole genome shotgun (WGS) entry which is preliminary data.</text>
</comment>
<gene>
    <name evidence="3" type="ORF">BC792_12311</name>
</gene>
<dbReference type="PRINTS" id="PR00081">
    <property type="entry name" value="GDHRDH"/>
</dbReference>
<accession>A0A5S5D4F0</accession>
<evidence type="ECO:0000313" key="4">
    <source>
        <dbReference type="Proteomes" id="UP000325105"/>
    </source>
</evidence>
<dbReference type="SUPFAM" id="SSF51735">
    <property type="entry name" value="NAD(P)-binding Rossmann-fold domains"/>
    <property type="match status" value="1"/>
</dbReference>
<comment type="similarity">
    <text evidence="1">Belongs to the short-chain dehydrogenases/reductases (SDR) family.</text>
</comment>
<evidence type="ECO:0000313" key="3">
    <source>
        <dbReference type="EMBL" id="TYP90913.1"/>
    </source>
</evidence>
<dbReference type="InterPro" id="IPR036291">
    <property type="entry name" value="NAD(P)-bd_dom_sf"/>
</dbReference>
<dbReference type="Pfam" id="PF00106">
    <property type="entry name" value="adh_short"/>
    <property type="match status" value="1"/>
</dbReference>
<dbReference type="PANTHER" id="PTHR42901">
    <property type="entry name" value="ALCOHOL DEHYDROGENASE"/>
    <property type="match status" value="1"/>
</dbReference>
<evidence type="ECO:0000256" key="1">
    <source>
        <dbReference type="ARBA" id="ARBA00006484"/>
    </source>
</evidence>
<dbReference type="InterPro" id="IPR002347">
    <property type="entry name" value="SDR_fam"/>
</dbReference>
<sequence length="272" mass="29697">MKNENLKKYALITGGTSGIGKELARLFAQDGYHLLLVARGEAGLNTTKQELESQYGVEVITIAKDLSDVNAAFELYDEVSRQHIFVDVLVNNAAQGQYGLFIKSDVRRLLEIIQLNAATLTALTYLFLKDMVAQNRGKILQLGSIASETPGPWQAVYHATKAFVRSLSDSIRYEIKDTDITVTVLEPGATDTDFFRKADMQDSKILDSGLSDPAKVAEDGYKALHSGKDTIISGVKNKLLVATNNILPEQMAAAQMDKMQGPKDGSPKSPSK</sequence>